<dbReference type="InterPro" id="IPR001891">
    <property type="entry name" value="Malic_OxRdtase"/>
</dbReference>
<keyword evidence="3 7" id="KW-0479">Metal-binding</keyword>
<dbReference type="PROSITE" id="PS00331">
    <property type="entry name" value="MALIC_ENZYMES"/>
    <property type="match status" value="1"/>
</dbReference>
<feature type="active site" description="Proton donor" evidence="5">
    <location>
        <position position="132"/>
    </location>
</feature>
<dbReference type="AlphaFoldDB" id="A0A1H8U2N4"/>
<dbReference type="PIRSF" id="PIRSF000106">
    <property type="entry name" value="ME"/>
    <property type="match status" value="1"/>
</dbReference>
<comment type="similarity">
    <text evidence="2 8">Belongs to the malic enzymes family.</text>
</comment>
<organism evidence="11 12">
    <name type="scientific">Nitrosomonas oligotropha</name>
    <dbReference type="NCBI Taxonomy" id="42354"/>
    <lineage>
        <taxon>Bacteria</taxon>
        <taxon>Pseudomonadati</taxon>
        <taxon>Pseudomonadota</taxon>
        <taxon>Betaproteobacteria</taxon>
        <taxon>Nitrosomonadales</taxon>
        <taxon>Nitrosomonadaceae</taxon>
        <taxon>Nitrosomonas</taxon>
    </lineage>
</organism>
<evidence type="ECO:0000256" key="4">
    <source>
        <dbReference type="ARBA" id="ARBA00023002"/>
    </source>
</evidence>
<dbReference type="InterPro" id="IPR037062">
    <property type="entry name" value="Malic_N_dom_sf"/>
</dbReference>
<evidence type="ECO:0000313" key="11">
    <source>
        <dbReference type="EMBL" id="SEO97385.1"/>
    </source>
</evidence>
<evidence type="ECO:0000256" key="6">
    <source>
        <dbReference type="PIRSR" id="PIRSR000106-2"/>
    </source>
</evidence>
<comment type="cofactor">
    <cofactor evidence="1">
        <name>Mn(2+)</name>
        <dbReference type="ChEBI" id="CHEBI:29035"/>
    </cofactor>
</comment>
<dbReference type="Gene3D" id="3.40.50.10380">
    <property type="entry name" value="Malic enzyme, N-terminal domain"/>
    <property type="match status" value="1"/>
</dbReference>
<dbReference type="GO" id="GO:0006108">
    <property type="term" value="P:malate metabolic process"/>
    <property type="evidence" value="ECO:0007669"/>
    <property type="project" value="TreeGrafter"/>
</dbReference>
<feature type="domain" description="Malic enzyme NAD-binding" evidence="9">
    <location>
        <begin position="299"/>
        <end position="549"/>
    </location>
</feature>
<evidence type="ECO:0000256" key="2">
    <source>
        <dbReference type="ARBA" id="ARBA00008785"/>
    </source>
</evidence>
<feature type="binding site" evidence="7">
    <location>
        <position position="298"/>
    </location>
    <ligand>
        <name>a divalent metal cation</name>
        <dbReference type="ChEBI" id="CHEBI:60240"/>
    </ligand>
</feature>
<evidence type="ECO:0000259" key="10">
    <source>
        <dbReference type="SMART" id="SM01274"/>
    </source>
</evidence>
<dbReference type="CDD" id="cd05312">
    <property type="entry name" value="NAD_bind_1_malic_enz"/>
    <property type="match status" value="1"/>
</dbReference>
<accession>A0A1H8U2N4</accession>
<reference evidence="12" key="1">
    <citation type="submission" date="2016-10" db="EMBL/GenBank/DDBJ databases">
        <authorList>
            <person name="Varghese N."/>
            <person name="Submissions S."/>
        </authorList>
    </citation>
    <scope>NUCLEOTIDE SEQUENCE [LARGE SCALE GENOMIC DNA]</scope>
    <source>
        <strain evidence="12">Nm76</strain>
    </source>
</reference>
<feature type="binding site" evidence="7">
    <location>
        <position position="275"/>
    </location>
    <ligand>
        <name>a divalent metal cation</name>
        <dbReference type="ChEBI" id="CHEBI:60240"/>
    </ligand>
</feature>
<evidence type="ECO:0000313" key="12">
    <source>
        <dbReference type="Proteomes" id="UP000198814"/>
    </source>
</evidence>
<dbReference type="NCBIfam" id="NF010052">
    <property type="entry name" value="PRK13529.1"/>
    <property type="match status" value="1"/>
</dbReference>
<dbReference type="InterPro" id="IPR036291">
    <property type="entry name" value="NAD(P)-bd_dom_sf"/>
</dbReference>
<feature type="binding site" evidence="6">
    <location>
        <position position="185"/>
    </location>
    <ligand>
        <name>(S)-malate</name>
        <dbReference type="ChEBI" id="CHEBI:15589"/>
    </ligand>
</feature>
<feature type="binding site" evidence="6">
    <location>
        <position position="436"/>
    </location>
    <ligand>
        <name>(S)-malate</name>
        <dbReference type="ChEBI" id="CHEBI:15589"/>
    </ligand>
</feature>
<evidence type="ECO:0000259" key="9">
    <source>
        <dbReference type="SMART" id="SM00919"/>
    </source>
</evidence>
<dbReference type="STRING" id="42354.SAMN05216333_13013"/>
<evidence type="ECO:0000256" key="8">
    <source>
        <dbReference type="RuleBase" id="RU003427"/>
    </source>
</evidence>
<dbReference type="SUPFAM" id="SSF51735">
    <property type="entry name" value="NAD(P)-binding Rossmann-fold domains"/>
    <property type="match status" value="1"/>
</dbReference>
<feature type="binding site" evidence="6">
    <location>
        <position position="480"/>
    </location>
    <ligand>
        <name>(S)-malate</name>
        <dbReference type="ChEBI" id="CHEBI:15589"/>
    </ligand>
</feature>
<dbReference type="Pfam" id="PF03949">
    <property type="entry name" value="Malic_M"/>
    <property type="match status" value="1"/>
</dbReference>
<evidence type="ECO:0000256" key="7">
    <source>
        <dbReference type="PIRSR" id="PIRSR000106-3"/>
    </source>
</evidence>
<dbReference type="InterPro" id="IPR012302">
    <property type="entry name" value="Malic_NAD-bd"/>
</dbReference>
<dbReference type="SMART" id="SM00919">
    <property type="entry name" value="Malic_M"/>
    <property type="match status" value="1"/>
</dbReference>
<dbReference type="SMART" id="SM01274">
    <property type="entry name" value="malic"/>
    <property type="match status" value="1"/>
</dbReference>
<feature type="binding site" evidence="7">
    <location>
        <position position="274"/>
    </location>
    <ligand>
        <name>a divalent metal cation</name>
        <dbReference type="ChEBI" id="CHEBI:60240"/>
    </ligand>
</feature>
<dbReference type="PANTHER" id="PTHR23406:SF90">
    <property type="entry name" value="MALIC ENZYME-RELATED"/>
    <property type="match status" value="1"/>
</dbReference>
<dbReference type="GO" id="GO:0046872">
    <property type="term" value="F:metal ion binding"/>
    <property type="evidence" value="ECO:0007669"/>
    <property type="project" value="UniProtKB-KW"/>
</dbReference>
<dbReference type="Gene3D" id="3.40.50.720">
    <property type="entry name" value="NAD(P)-binding Rossmann-like Domain"/>
    <property type="match status" value="1"/>
</dbReference>
<dbReference type="EMBL" id="FODO01000030">
    <property type="protein sequence ID" value="SEO97385.1"/>
    <property type="molecule type" value="Genomic_DNA"/>
</dbReference>
<keyword evidence="4" id="KW-0560">Oxidoreductase</keyword>
<name>A0A1H8U2N4_9PROT</name>
<dbReference type="PRINTS" id="PR00072">
    <property type="entry name" value="MALOXRDTASE"/>
</dbReference>
<protein>
    <submittedName>
        <fullName evidence="11">Malate dehydrogenase (Oxaloacetate-decarboxylating)(NADP+)</fullName>
    </submittedName>
</protein>
<evidence type="ECO:0000256" key="5">
    <source>
        <dbReference type="PIRSR" id="PIRSR000106-1"/>
    </source>
</evidence>
<dbReference type="Pfam" id="PF00390">
    <property type="entry name" value="malic"/>
    <property type="match status" value="1"/>
</dbReference>
<sequence>METSLSSVFRIVQLCSKLSGFVAYWSWQTPLAIREIGIKMKNLYGKALLTDPGLTKSTAFTREERERFGLRGLLPYEVASMHKQIERVLGSMRCKSSAIEKYIFLNALLERNQRLFYRTMIDHIEEIMPLVYTPTVGEACKKFAHIFRKPQGFYITPEDRGEIATILRNWPEEDIRVIVVTDGERILGLGDLGANGMGIPIGKVALYVACAGIHPAQCMPVMLDVGTNNVALREDPLYLGYPHPRIDAATYRALVDEFVQAVQLRYPHAVIQFEDFLTPHAFEFLERYNGQVRCFNDDIQGTAAVTLAGIYTSCRITGKQFADLNIMFLGTGSAASGTAELAVDAFVKAGLSNAEAQRRLWFIDRKGLITTANENIKPRIKPFIQAHAACSFAEAIDEIKPDVLIGATGVAGTFNEAIVRRMAAVNERPVIIALSNPTSHTECTAEQAYQWSDGRVIFASGSPFDPVRYGDTVFKPAQGNNAYIFPGIGLGVTASAARLVTQSMFLTAAEVLANTVTESEIRNGSVYPALTRVRDVSLAIAAAVCRVAMNEGLAESALPEDLNSYIRSLMYEPDY</sequence>
<dbReference type="GO" id="GO:0004473">
    <property type="term" value="F:malate dehydrogenase (decarboxylating) (NADP+) activity"/>
    <property type="evidence" value="ECO:0007669"/>
    <property type="project" value="TreeGrafter"/>
</dbReference>
<keyword evidence="12" id="KW-1185">Reference proteome</keyword>
<evidence type="ECO:0000256" key="3">
    <source>
        <dbReference type="ARBA" id="ARBA00022723"/>
    </source>
</evidence>
<dbReference type="InterPro" id="IPR012301">
    <property type="entry name" value="Malic_N_dom"/>
</dbReference>
<comment type="cofactor">
    <cofactor evidence="7">
        <name>Mg(2+)</name>
        <dbReference type="ChEBI" id="CHEBI:18420"/>
    </cofactor>
    <cofactor evidence="7">
        <name>Mn(2+)</name>
        <dbReference type="ChEBI" id="CHEBI:29035"/>
    </cofactor>
    <text evidence="7">Divalent metal cations. Prefers magnesium or manganese.</text>
</comment>
<feature type="domain" description="Malic enzyme N-terminal" evidence="10">
    <location>
        <begin position="109"/>
        <end position="289"/>
    </location>
</feature>
<dbReference type="InterPro" id="IPR015884">
    <property type="entry name" value="Malic_enzyme_CS"/>
</dbReference>
<gene>
    <name evidence="11" type="ORF">SAMN05216333_13013</name>
</gene>
<dbReference type="SUPFAM" id="SSF53223">
    <property type="entry name" value="Aminoacid dehydrogenase-like, N-terminal domain"/>
    <property type="match status" value="1"/>
</dbReference>
<dbReference type="InterPro" id="IPR046346">
    <property type="entry name" value="Aminoacid_DH-like_N_sf"/>
</dbReference>
<dbReference type="FunFam" id="3.40.50.720:FF:000182">
    <property type="entry name" value="NAD-dependent malic enzyme"/>
    <property type="match status" value="1"/>
</dbReference>
<evidence type="ECO:0000256" key="1">
    <source>
        <dbReference type="ARBA" id="ARBA00001936"/>
    </source>
</evidence>
<dbReference type="PANTHER" id="PTHR23406">
    <property type="entry name" value="MALIC ENZYME-RELATED"/>
    <property type="match status" value="1"/>
</dbReference>
<dbReference type="Proteomes" id="UP000198814">
    <property type="component" value="Unassembled WGS sequence"/>
</dbReference>
<proteinExistence type="inferred from homology"/>
<dbReference type="GO" id="GO:0051287">
    <property type="term" value="F:NAD binding"/>
    <property type="evidence" value="ECO:0007669"/>
    <property type="project" value="InterPro"/>
</dbReference>
<feature type="active site" description="Proton acceptor" evidence="5">
    <location>
        <position position="203"/>
    </location>
</feature>